<keyword evidence="1" id="KW-0812">Transmembrane</keyword>
<comment type="caution">
    <text evidence="2">The sequence shown here is derived from an EMBL/GenBank/DDBJ whole genome shotgun (WGS) entry which is preliminary data.</text>
</comment>
<evidence type="ECO:0000256" key="1">
    <source>
        <dbReference type="SAM" id="Phobius"/>
    </source>
</evidence>
<gene>
    <name evidence="2" type="ORF">HDK90DRAFT_35519</name>
</gene>
<accession>A0ABR1Z4B0</accession>
<feature type="transmembrane region" description="Helical" evidence="1">
    <location>
        <begin position="57"/>
        <end position="75"/>
    </location>
</feature>
<evidence type="ECO:0008006" key="4">
    <source>
        <dbReference type="Google" id="ProtNLM"/>
    </source>
</evidence>
<dbReference type="EMBL" id="JBBWRZ010000001">
    <property type="protein sequence ID" value="KAK8247194.1"/>
    <property type="molecule type" value="Genomic_DNA"/>
</dbReference>
<dbReference type="Proteomes" id="UP001492380">
    <property type="component" value="Unassembled WGS sequence"/>
</dbReference>
<reference evidence="2 3" key="1">
    <citation type="submission" date="2024-04" db="EMBL/GenBank/DDBJ databases">
        <title>Phyllosticta paracitricarpa is synonymous to the EU quarantine fungus P. citricarpa based on phylogenomic analyses.</title>
        <authorList>
            <consortium name="Lawrence Berkeley National Laboratory"/>
            <person name="Van Ingen-Buijs V.A."/>
            <person name="Van Westerhoven A.C."/>
            <person name="Haridas S."/>
            <person name="Skiadas P."/>
            <person name="Martin F."/>
            <person name="Groenewald J.Z."/>
            <person name="Crous P.W."/>
            <person name="Seidl M.F."/>
        </authorList>
    </citation>
    <scope>NUCLEOTIDE SEQUENCE [LARGE SCALE GENOMIC DNA]</scope>
    <source>
        <strain evidence="2 3">CBS 123374</strain>
    </source>
</reference>
<evidence type="ECO:0000313" key="2">
    <source>
        <dbReference type="EMBL" id="KAK8247194.1"/>
    </source>
</evidence>
<keyword evidence="3" id="KW-1185">Reference proteome</keyword>
<protein>
    <recommendedName>
        <fullName evidence="4">Secreted protein</fullName>
    </recommendedName>
</protein>
<organism evidence="2 3">
    <name type="scientific">Phyllosticta capitalensis</name>
    <dbReference type="NCBI Taxonomy" id="121624"/>
    <lineage>
        <taxon>Eukaryota</taxon>
        <taxon>Fungi</taxon>
        <taxon>Dikarya</taxon>
        <taxon>Ascomycota</taxon>
        <taxon>Pezizomycotina</taxon>
        <taxon>Dothideomycetes</taxon>
        <taxon>Dothideomycetes incertae sedis</taxon>
        <taxon>Botryosphaeriales</taxon>
        <taxon>Phyllostictaceae</taxon>
        <taxon>Phyllosticta</taxon>
    </lineage>
</organism>
<keyword evidence="1" id="KW-1133">Transmembrane helix</keyword>
<name>A0ABR1Z4B0_9PEZI</name>
<keyword evidence="1" id="KW-0472">Membrane</keyword>
<evidence type="ECO:0000313" key="3">
    <source>
        <dbReference type="Proteomes" id="UP001492380"/>
    </source>
</evidence>
<sequence length="85" mass="9876">MHQFRASSHYYLLRLFPYSVCLSTFSDTAYEACLSLRYNLFMTCGDIKSLSGCAVEYLLLLFSFIRPIFLVSSFVSSRHDCRMYA</sequence>
<proteinExistence type="predicted"/>